<comment type="caution">
    <text evidence="8">The sequence shown here is derived from an EMBL/GenBank/DDBJ whole genome shotgun (WGS) entry which is preliminary data.</text>
</comment>
<dbReference type="Proteomes" id="UP000318937">
    <property type="component" value="Unassembled WGS sequence"/>
</dbReference>
<dbReference type="GO" id="GO:0015594">
    <property type="term" value="F:ABC-type putrescine transporter activity"/>
    <property type="evidence" value="ECO:0007669"/>
    <property type="project" value="InterPro"/>
</dbReference>
<evidence type="ECO:0000256" key="6">
    <source>
        <dbReference type="ARBA" id="ARBA00023136"/>
    </source>
</evidence>
<keyword evidence="4 8" id="KW-0067">ATP-binding</keyword>
<dbReference type="SUPFAM" id="SSF52540">
    <property type="entry name" value="P-loop containing nucleoside triphosphate hydrolases"/>
    <property type="match status" value="1"/>
</dbReference>
<dbReference type="InterPro" id="IPR017871">
    <property type="entry name" value="ABC_transporter-like_CS"/>
</dbReference>
<keyword evidence="5" id="KW-1278">Translocase</keyword>
<name>A0A544ST58_9BACI</name>
<evidence type="ECO:0000313" key="9">
    <source>
        <dbReference type="Proteomes" id="UP000318937"/>
    </source>
</evidence>
<evidence type="ECO:0000259" key="7">
    <source>
        <dbReference type="PROSITE" id="PS50893"/>
    </source>
</evidence>
<dbReference type="InterPro" id="IPR013611">
    <property type="entry name" value="Transp-assoc_OB_typ2"/>
</dbReference>
<dbReference type="CDD" id="cd03300">
    <property type="entry name" value="ABC_PotA_N"/>
    <property type="match status" value="1"/>
</dbReference>
<gene>
    <name evidence="8" type="ORF">FG383_16955</name>
</gene>
<feature type="domain" description="ABC transporter" evidence="7">
    <location>
        <begin position="7"/>
        <end position="238"/>
    </location>
</feature>
<dbReference type="InterPro" id="IPR003439">
    <property type="entry name" value="ABC_transporter-like_ATP-bd"/>
</dbReference>
<dbReference type="EMBL" id="VDGG01000046">
    <property type="protein sequence ID" value="TQR08333.1"/>
    <property type="molecule type" value="Genomic_DNA"/>
</dbReference>
<dbReference type="PANTHER" id="PTHR42781:SF4">
    <property type="entry name" value="SPERMIDINE_PUTRESCINE IMPORT ATP-BINDING PROTEIN POTA"/>
    <property type="match status" value="1"/>
</dbReference>
<dbReference type="InterPro" id="IPR017879">
    <property type="entry name" value="PotA_ATP-bd"/>
</dbReference>
<keyword evidence="2" id="KW-1003">Cell membrane</keyword>
<dbReference type="InterPro" id="IPR003593">
    <property type="entry name" value="AAA+_ATPase"/>
</dbReference>
<dbReference type="AlphaFoldDB" id="A0A544ST58"/>
<dbReference type="FunFam" id="3.40.50.300:FF:000042">
    <property type="entry name" value="Maltose/maltodextrin ABC transporter, ATP-binding protein"/>
    <property type="match status" value="1"/>
</dbReference>
<evidence type="ECO:0000313" key="8">
    <source>
        <dbReference type="EMBL" id="TQR08333.1"/>
    </source>
</evidence>
<evidence type="ECO:0000256" key="2">
    <source>
        <dbReference type="ARBA" id="ARBA00022475"/>
    </source>
</evidence>
<evidence type="ECO:0000256" key="3">
    <source>
        <dbReference type="ARBA" id="ARBA00022741"/>
    </source>
</evidence>
<proteinExistence type="predicted"/>
<dbReference type="GO" id="GO:0016887">
    <property type="term" value="F:ATP hydrolysis activity"/>
    <property type="evidence" value="ECO:0007669"/>
    <property type="project" value="InterPro"/>
</dbReference>
<keyword evidence="3" id="KW-0547">Nucleotide-binding</keyword>
<keyword evidence="1" id="KW-0813">Transport</keyword>
<dbReference type="Gene3D" id="2.40.50.100">
    <property type="match status" value="1"/>
</dbReference>
<dbReference type="SMART" id="SM00382">
    <property type="entry name" value="AAA"/>
    <property type="match status" value="1"/>
</dbReference>
<dbReference type="PROSITE" id="PS00211">
    <property type="entry name" value="ABC_TRANSPORTER_1"/>
    <property type="match status" value="1"/>
</dbReference>
<dbReference type="Gene3D" id="3.40.50.300">
    <property type="entry name" value="P-loop containing nucleotide triphosphate hydrolases"/>
    <property type="match status" value="1"/>
</dbReference>
<dbReference type="PANTHER" id="PTHR42781">
    <property type="entry name" value="SPERMIDINE/PUTRESCINE IMPORT ATP-BINDING PROTEIN POTA"/>
    <property type="match status" value="1"/>
</dbReference>
<evidence type="ECO:0000256" key="5">
    <source>
        <dbReference type="ARBA" id="ARBA00022967"/>
    </source>
</evidence>
<dbReference type="SUPFAM" id="SSF50331">
    <property type="entry name" value="MOP-like"/>
    <property type="match status" value="1"/>
</dbReference>
<dbReference type="OrthoDB" id="9790614at2"/>
<dbReference type="RefSeq" id="WP_142608584.1">
    <property type="nucleotide sequence ID" value="NZ_VDGG01000046.1"/>
</dbReference>
<dbReference type="GO" id="GO:0043190">
    <property type="term" value="C:ATP-binding cassette (ABC) transporter complex"/>
    <property type="evidence" value="ECO:0007669"/>
    <property type="project" value="InterPro"/>
</dbReference>
<dbReference type="InterPro" id="IPR008995">
    <property type="entry name" value="Mo/tungstate-bd_C_term_dom"/>
</dbReference>
<keyword evidence="9" id="KW-1185">Reference proteome</keyword>
<sequence>MSETPIIRFENVTKYYDAETTVLTDINFELERGKFYTLLGPSGCGKTTILRLIAGFMQPSGGNIYFNGKLINNVPANERQVNTVFQDYALFPHLNVFENVAFGLRIKKLGKQEIQEKVLEALKFVNLSGYENREIAEMSGGQRQRVAIARAIVNDPEIILLDEPLSALDLKLRSEMQYELRELQQRLGKTFIFVTHDQEEALAMSDEIFVLNAGNIEQSGTPMDIYDEPINRFVADFIGESNIVSGTMVADFRVRIGGKEFECVDQGLNPNENIDIVIRPEDLEITTVEKGKMKVKVDTQLFRGVHYELSTYDDEGNEWLVHSTKKAEVGAFIGLDFDPEAIHVMRLNETEEEFDKRLESYGEDAYAN</sequence>
<dbReference type="PROSITE" id="PS50893">
    <property type="entry name" value="ABC_TRANSPORTER_2"/>
    <property type="match status" value="1"/>
</dbReference>
<protein>
    <submittedName>
        <fullName evidence="8">ABC transporter ATP-binding protein</fullName>
    </submittedName>
</protein>
<evidence type="ECO:0000256" key="4">
    <source>
        <dbReference type="ARBA" id="ARBA00022840"/>
    </source>
</evidence>
<dbReference type="Pfam" id="PF00005">
    <property type="entry name" value="ABC_tran"/>
    <property type="match status" value="1"/>
</dbReference>
<keyword evidence="6" id="KW-0472">Membrane</keyword>
<dbReference type="Pfam" id="PF08402">
    <property type="entry name" value="TOBE_2"/>
    <property type="match status" value="1"/>
</dbReference>
<organism evidence="8 9">
    <name type="scientific">Psychrobacillus soli</name>
    <dbReference type="NCBI Taxonomy" id="1543965"/>
    <lineage>
        <taxon>Bacteria</taxon>
        <taxon>Bacillati</taxon>
        <taxon>Bacillota</taxon>
        <taxon>Bacilli</taxon>
        <taxon>Bacillales</taxon>
        <taxon>Bacillaceae</taxon>
        <taxon>Psychrobacillus</taxon>
    </lineage>
</organism>
<evidence type="ECO:0000256" key="1">
    <source>
        <dbReference type="ARBA" id="ARBA00022448"/>
    </source>
</evidence>
<accession>A0A544ST58</accession>
<dbReference type="GO" id="GO:0005524">
    <property type="term" value="F:ATP binding"/>
    <property type="evidence" value="ECO:0007669"/>
    <property type="project" value="UniProtKB-KW"/>
</dbReference>
<dbReference type="InterPro" id="IPR050093">
    <property type="entry name" value="ABC_SmlMolc_Importer"/>
</dbReference>
<reference evidence="8 9" key="1">
    <citation type="submission" date="2019-05" db="EMBL/GenBank/DDBJ databases">
        <title>Psychrobacillus vulpis sp. nov., a new species isolated from feces of a red fox that inhabits in The Tablas de Daimiel Natural Park, Albacete, Spain.</title>
        <authorList>
            <person name="Rodriguez M."/>
            <person name="Reina J.C."/>
            <person name="Bejar V."/>
            <person name="Llamas I."/>
        </authorList>
    </citation>
    <scope>NUCLEOTIDE SEQUENCE [LARGE SCALE GENOMIC DNA]</scope>
    <source>
        <strain evidence="8 9">NHI-2</strain>
    </source>
</reference>
<dbReference type="InterPro" id="IPR027417">
    <property type="entry name" value="P-loop_NTPase"/>
</dbReference>